<gene>
    <name evidence="2" type="ORF">EDC03_1018</name>
</gene>
<feature type="compositionally biased region" description="Polar residues" evidence="1">
    <location>
        <begin position="171"/>
        <end position="184"/>
    </location>
</feature>
<dbReference type="InParanoid" id="A0A3N1HQU2"/>
<dbReference type="InterPro" id="IPR029470">
    <property type="entry name" value="PDDEXK_4"/>
</dbReference>
<dbReference type="EMBL" id="RJKN01000002">
    <property type="protein sequence ID" value="ROP44888.1"/>
    <property type="molecule type" value="Genomic_DNA"/>
</dbReference>
<reference evidence="2 3" key="1">
    <citation type="journal article" date="2015" name="Stand. Genomic Sci.">
        <title>Genomic Encyclopedia of Bacterial and Archaeal Type Strains, Phase III: the genomes of soil and plant-associated and newly described type strains.</title>
        <authorList>
            <person name="Whitman W.B."/>
            <person name="Woyke T."/>
            <person name="Klenk H.P."/>
            <person name="Zhou Y."/>
            <person name="Lilburn T.G."/>
            <person name="Beck B.J."/>
            <person name="De Vos P."/>
            <person name="Vandamme P."/>
            <person name="Eisen J.A."/>
            <person name="Garrity G."/>
            <person name="Hugenholtz P."/>
            <person name="Kyrpides N.C."/>
        </authorList>
    </citation>
    <scope>NUCLEOTIDE SEQUENCE [LARGE SCALE GENOMIC DNA]</scope>
    <source>
        <strain evidence="2 3">CECT 7306</strain>
    </source>
</reference>
<dbReference type="Pfam" id="PF14281">
    <property type="entry name" value="PDDEXK_4"/>
    <property type="match status" value="1"/>
</dbReference>
<keyword evidence="3" id="KW-1185">Reference proteome</keyword>
<dbReference type="AlphaFoldDB" id="A0A3N1HQU2"/>
<proteinExistence type="predicted"/>
<comment type="caution">
    <text evidence="2">The sequence shown here is derived from an EMBL/GenBank/DDBJ whole genome shotgun (WGS) entry which is preliminary data.</text>
</comment>
<accession>A0A3N1HQU2</accession>
<name>A0A3N1HQU2_9ACTN</name>
<protein>
    <submittedName>
        <fullName evidence="2">PD-(D/E)XK nuclease superfamily protein</fullName>
    </submittedName>
</protein>
<organism evidence="2 3">
    <name type="scientific">Pseudokineococcus lusitanus</name>
    <dbReference type="NCBI Taxonomy" id="763993"/>
    <lineage>
        <taxon>Bacteria</taxon>
        <taxon>Bacillati</taxon>
        <taxon>Actinomycetota</taxon>
        <taxon>Actinomycetes</taxon>
        <taxon>Kineosporiales</taxon>
        <taxon>Kineosporiaceae</taxon>
        <taxon>Pseudokineococcus</taxon>
    </lineage>
</organism>
<dbReference type="Proteomes" id="UP000276232">
    <property type="component" value="Unassembled WGS sequence"/>
</dbReference>
<feature type="region of interest" description="Disordered" evidence="1">
    <location>
        <begin position="171"/>
        <end position="190"/>
    </location>
</feature>
<evidence type="ECO:0000313" key="2">
    <source>
        <dbReference type="EMBL" id="ROP44888.1"/>
    </source>
</evidence>
<evidence type="ECO:0000256" key="1">
    <source>
        <dbReference type="SAM" id="MobiDB-lite"/>
    </source>
</evidence>
<evidence type="ECO:0000313" key="3">
    <source>
        <dbReference type="Proteomes" id="UP000276232"/>
    </source>
</evidence>
<sequence length="344" mass="37149">MEHAWDRLLNNEVVVCDLLAVLAAAEQGPLQALLGTSSEISVRREASTGGGRADLLISDDTGVVAVVEVKLSADEHGDQLAKYQTAHPAARLFYASLEQEVGGLDSRWKPIDLSELFALWTGAGDATTRAMAEQARRFTSMLSQESRGPLGAPGRSTASLPIALRRTAAQLSRTSPGLGTSAGKTSGGGNPLMLAWKESSTRPGLWWVVDVRCRNRYDSDMAWDLRLGLEADRTLLPLRNRLMTDMLDGLRTPAVKKALDTPVATISAADEHQGLKSTPRAPRNLPVEKLCFYDRRGAVIYTRHRLDVSRLDSHGLGELINRSLGYLAALADAAPDFAVGDPAE</sequence>